<evidence type="ECO:0000256" key="4">
    <source>
        <dbReference type="ARBA" id="ARBA00022722"/>
    </source>
</evidence>
<name>A0A0C2YS95_9AGAM</name>
<feature type="region of interest" description="Disordered" evidence="15">
    <location>
        <begin position="191"/>
        <end position="258"/>
    </location>
</feature>
<dbReference type="GO" id="GO:0004519">
    <property type="term" value="F:endonuclease activity"/>
    <property type="evidence" value="ECO:0007669"/>
    <property type="project" value="UniProtKB-KW"/>
</dbReference>
<organism evidence="18 19">
    <name type="scientific">Scleroderma citrinum Foug A</name>
    <dbReference type="NCBI Taxonomy" id="1036808"/>
    <lineage>
        <taxon>Eukaryota</taxon>
        <taxon>Fungi</taxon>
        <taxon>Dikarya</taxon>
        <taxon>Basidiomycota</taxon>
        <taxon>Agaricomycotina</taxon>
        <taxon>Agaricomycetes</taxon>
        <taxon>Agaricomycetidae</taxon>
        <taxon>Boletales</taxon>
        <taxon>Sclerodermatineae</taxon>
        <taxon>Sclerodermataceae</taxon>
        <taxon>Scleroderma</taxon>
    </lineage>
</organism>
<keyword evidence="7" id="KW-0255">Endonuclease</keyword>
<evidence type="ECO:0000256" key="14">
    <source>
        <dbReference type="ARBA" id="ARBA00023172"/>
    </source>
</evidence>
<dbReference type="GO" id="GO:0003964">
    <property type="term" value="F:RNA-directed DNA polymerase activity"/>
    <property type="evidence" value="ECO:0007669"/>
    <property type="project" value="UniProtKB-KW"/>
</dbReference>
<evidence type="ECO:0000259" key="17">
    <source>
        <dbReference type="Pfam" id="PF22936"/>
    </source>
</evidence>
<sequence>MSTSDIKKNQITLQGPQNYLEWASGMRSLLMVFGVWRYANTNVAAPVAAADNYLNEGNPNTVWEALRTTYGTSGAARIFVEFKKIVRMQIKKHDDPATHINEMQSIFGYLAANGLTLPDSAQAMILLLALPNEWEGFASTILATLPVTLPAGAPAGAQALTFASVLPKINEEWSCHSGNSVMLRNKEDRKKSNAFAGPSKVNKPQCKTCNGRHSTKDHIDGYKRPNAPQAGPSQPKKPFTKGKGKKDYKGKGKQRANAAEQVASIVMLNSNGETDDEDTGYASQTAEAGWSVTTQSILNADSSSLLEDERYMRRKQMDDEYARRLATAPKEEYDPYYDDDNYGWEHWTSYISRDTKCSNCHLKDQSGSSKEHYCPKHEHLAGLWLLDSGTTDHSTPNMSDFLTYKKLSKPLCVKTAGSECIFFTGIGTVTFTTTVDGQQKQICLQQVYYSPSGDKCICSLQWLTTKLKMTLTTDAKTTRIFDSHGQPFLTGQHLLSGNNLHWFVGKPHNRTGALGYLVNLNIKHVNTVQLATDRQEDFNDFDLWHQRLGHPSPQTMRHASRTTDGFGDVIIPNKPSICSDCQIGKMPTWSFPPSDKRIESPLAMVHCDLVKFPVESYYQHQYCLTIIDDYSGYGTICLLRVKSDTARTFSVWVTWAEKQWSATLL</sequence>
<protein>
    <submittedName>
        <fullName evidence="18">Uncharacterized protein</fullName>
    </submittedName>
</protein>
<dbReference type="Pfam" id="PF22936">
    <property type="entry name" value="Pol_BBD"/>
    <property type="match status" value="1"/>
</dbReference>
<keyword evidence="3" id="KW-0548">Nucleotidyltransferase</keyword>
<dbReference type="PANTHER" id="PTHR42648">
    <property type="entry name" value="TRANSPOSASE, PUTATIVE-RELATED"/>
    <property type="match status" value="1"/>
</dbReference>
<dbReference type="SUPFAM" id="SSF53098">
    <property type="entry name" value="Ribonuclease H-like"/>
    <property type="match status" value="1"/>
</dbReference>
<keyword evidence="5" id="KW-0479">Metal-binding</keyword>
<reference evidence="19" key="2">
    <citation type="submission" date="2015-01" db="EMBL/GenBank/DDBJ databases">
        <title>Evolutionary Origins and Diversification of the Mycorrhizal Mutualists.</title>
        <authorList>
            <consortium name="DOE Joint Genome Institute"/>
            <consortium name="Mycorrhizal Genomics Consortium"/>
            <person name="Kohler A."/>
            <person name="Kuo A."/>
            <person name="Nagy L.G."/>
            <person name="Floudas D."/>
            <person name="Copeland A."/>
            <person name="Barry K.W."/>
            <person name="Cichocki N."/>
            <person name="Veneault-Fourrey C."/>
            <person name="LaButti K."/>
            <person name="Lindquist E.A."/>
            <person name="Lipzen A."/>
            <person name="Lundell T."/>
            <person name="Morin E."/>
            <person name="Murat C."/>
            <person name="Riley R."/>
            <person name="Ohm R."/>
            <person name="Sun H."/>
            <person name="Tunlid A."/>
            <person name="Henrissat B."/>
            <person name="Grigoriev I.V."/>
            <person name="Hibbett D.S."/>
            <person name="Martin F."/>
        </authorList>
    </citation>
    <scope>NUCLEOTIDE SEQUENCE [LARGE SCALE GENOMIC DNA]</scope>
    <source>
        <strain evidence="19">Foug A</strain>
    </source>
</reference>
<keyword evidence="10" id="KW-0460">Magnesium</keyword>
<dbReference type="Proteomes" id="UP000053989">
    <property type="component" value="Unassembled WGS sequence"/>
</dbReference>
<dbReference type="HOGENOM" id="CLU_412865_0_0_1"/>
<keyword evidence="8" id="KW-0378">Hydrolase</keyword>
<dbReference type="GO" id="GO:0005524">
    <property type="term" value="F:ATP binding"/>
    <property type="evidence" value="ECO:0007669"/>
    <property type="project" value="UniProtKB-KW"/>
</dbReference>
<evidence type="ECO:0000256" key="6">
    <source>
        <dbReference type="ARBA" id="ARBA00022741"/>
    </source>
</evidence>
<dbReference type="InterPro" id="IPR054722">
    <property type="entry name" value="PolX-like_BBD"/>
</dbReference>
<dbReference type="OrthoDB" id="3032860at2759"/>
<evidence type="ECO:0000313" key="19">
    <source>
        <dbReference type="Proteomes" id="UP000053989"/>
    </source>
</evidence>
<dbReference type="Pfam" id="PF14223">
    <property type="entry name" value="Retrotran_gag_2"/>
    <property type="match status" value="1"/>
</dbReference>
<keyword evidence="11" id="KW-0229">DNA integration</keyword>
<evidence type="ECO:0000256" key="2">
    <source>
        <dbReference type="ARBA" id="ARBA00022670"/>
    </source>
</evidence>
<keyword evidence="4" id="KW-0540">Nuclease</keyword>
<dbReference type="InterPro" id="IPR025724">
    <property type="entry name" value="GAG-pre-integrase_dom"/>
</dbReference>
<dbReference type="GO" id="GO:0008233">
    <property type="term" value="F:peptidase activity"/>
    <property type="evidence" value="ECO:0007669"/>
    <property type="project" value="UniProtKB-KW"/>
</dbReference>
<dbReference type="InterPro" id="IPR039537">
    <property type="entry name" value="Retrotran_Ty1/copia-like"/>
</dbReference>
<evidence type="ECO:0000313" key="18">
    <source>
        <dbReference type="EMBL" id="KIM52583.1"/>
    </source>
</evidence>
<dbReference type="InterPro" id="IPR012337">
    <property type="entry name" value="RNaseH-like_sf"/>
</dbReference>
<evidence type="ECO:0000256" key="9">
    <source>
        <dbReference type="ARBA" id="ARBA00022840"/>
    </source>
</evidence>
<evidence type="ECO:0000256" key="1">
    <source>
        <dbReference type="ARBA" id="ARBA00002180"/>
    </source>
</evidence>
<keyword evidence="9" id="KW-0067">ATP-binding</keyword>
<evidence type="ECO:0000256" key="7">
    <source>
        <dbReference type="ARBA" id="ARBA00022759"/>
    </source>
</evidence>
<keyword evidence="6" id="KW-0547">Nucleotide-binding</keyword>
<comment type="function">
    <text evidence="1">The aspartyl protease (PR) mediates the proteolytic cleavages of the Gag and Gag-Pol polyproteins after assembly of the VLP.</text>
</comment>
<keyword evidence="13" id="KW-0239">DNA-directed DNA polymerase</keyword>
<evidence type="ECO:0000256" key="11">
    <source>
        <dbReference type="ARBA" id="ARBA00022908"/>
    </source>
</evidence>
<dbReference type="GO" id="GO:0046872">
    <property type="term" value="F:metal ion binding"/>
    <property type="evidence" value="ECO:0007669"/>
    <property type="project" value="UniProtKB-KW"/>
</dbReference>
<keyword evidence="2" id="KW-0645">Protease</keyword>
<gene>
    <name evidence="18" type="ORF">SCLCIDRAFT_32546</name>
</gene>
<evidence type="ECO:0000256" key="10">
    <source>
        <dbReference type="ARBA" id="ARBA00022842"/>
    </source>
</evidence>
<evidence type="ECO:0000256" key="8">
    <source>
        <dbReference type="ARBA" id="ARBA00022801"/>
    </source>
</evidence>
<feature type="compositionally biased region" description="Basic and acidic residues" evidence="15">
    <location>
        <begin position="214"/>
        <end position="223"/>
    </location>
</feature>
<evidence type="ECO:0000256" key="12">
    <source>
        <dbReference type="ARBA" id="ARBA00022918"/>
    </source>
</evidence>
<dbReference type="GO" id="GO:0003887">
    <property type="term" value="F:DNA-directed DNA polymerase activity"/>
    <property type="evidence" value="ECO:0007669"/>
    <property type="project" value="UniProtKB-KW"/>
</dbReference>
<evidence type="ECO:0000256" key="13">
    <source>
        <dbReference type="ARBA" id="ARBA00022932"/>
    </source>
</evidence>
<dbReference type="InParanoid" id="A0A0C2YS95"/>
<evidence type="ECO:0000256" key="5">
    <source>
        <dbReference type="ARBA" id="ARBA00022723"/>
    </source>
</evidence>
<feature type="domain" description="Retrovirus-related Pol polyprotein from transposon TNT 1-94-like beta-barrel" evidence="17">
    <location>
        <begin position="384"/>
        <end position="465"/>
    </location>
</feature>
<dbReference type="STRING" id="1036808.A0A0C2YS95"/>
<evidence type="ECO:0000256" key="3">
    <source>
        <dbReference type="ARBA" id="ARBA00022695"/>
    </source>
</evidence>
<keyword evidence="13" id="KW-0808">Transferase</keyword>
<dbReference type="PANTHER" id="PTHR42648:SF11">
    <property type="entry name" value="TRANSPOSON TY4-P GAG-POL POLYPROTEIN"/>
    <property type="match status" value="1"/>
</dbReference>
<keyword evidence="12" id="KW-0695">RNA-directed DNA polymerase</keyword>
<accession>A0A0C2YS95</accession>
<reference evidence="18 19" key="1">
    <citation type="submission" date="2014-04" db="EMBL/GenBank/DDBJ databases">
        <authorList>
            <consortium name="DOE Joint Genome Institute"/>
            <person name="Kuo A."/>
            <person name="Kohler A."/>
            <person name="Nagy L.G."/>
            <person name="Floudas D."/>
            <person name="Copeland A."/>
            <person name="Barry K.W."/>
            <person name="Cichocki N."/>
            <person name="Veneault-Fourrey C."/>
            <person name="LaButti K."/>
            <person name="Lindquist E.A."/>
            <person name="Lipzen A."/>
            <person name="Lundell T."/>
            <person name="Morin E."/>
            <person name="Murat C."/>
            <person name="Sun H."/>
            <person name="Tunlid A."/>
            <person name="Henrissat B."/>
            <person name="Grigoriev I.V."/>
            <person name="Hibbett D.S."/>
            <person name="Martin F."/>
            <person name="Nordberg H.P."/>
            <person name="Cantor M.N."/>
            <person name="Hua S.X."/>
        </authorList>
    </citation>
    <scope>NUCLEOTIDE SEQUENCE [LARGE SCALE GENOMIC DNA]</scope>
    <source>
        <strain evidence="18 19">Foug A</strain>
    </source>
</reference>
<keyword evidence="14" id="KW-0233">DNA recombination</keyword>
<dbReference type="EMBL" id="KN822206">
    <property type="protein sequence ID" value="KIM52583.1"/>
    <property type="molecule type" value="Genomic_DNA"/>
</dbReference>
<dbReference type="AlphaFoldDB" id="A0A0C2YS95"/>
<evidence type="ECO:0000256" key="15">
    <source>
        <dbReference type="SAM" id="MobiDB-lite"/>
    </source>
</evidence>
<feature type="domain" description="GAG-pre-integrase" evidence="16">
    <location>
        <begin position="533"/>
        <end position="586"/>
    </location>
</feature>
<dbReference type="Pfam" id="PF13976">
    <property type="entry name" value="gag_pre-integrs"/>
    <property type="match status" value="1"/>
</dbReference>
<keyword evidence="19" id="KW-1185">Reference proteome</keyword>
<evidence type="ECO:0000259" key="16">
    <source>
        <dbReference type="Pfam" id="PF13976"/>
    </source>
</evidence>
<dbReference type="GO" id="GO:0006508">
    <property type="term" value="P:proteolysis"/>
    <property type="evidence" value="ECO:0007669"/>
    <property type="project" value="UniProtKB-KW"/>
</dbReference>
<proteinExistence type="predicted"/>
<dbReference type="GO" id="GO:0015074">
    <property type="term" value="P:DNA integration"/>
    <property type="evidence" value="ECO:0007669"/>
    <property type="project" value="UniProtKB-KW"/>
</dbReference>
<dbReference type="GO" id="GO:0006310">
    <property type="term" value="P:DNA recombination"/>
    <property type="evidence" value="ECO:0007669"/>
    <property type="project" value="UniProtKB-KW"/>
</dbReference>